<evidence type="ECO:0000313" key="2">
    <source>
        <dbReference type="EMBL" id="KAJ8929551.1"/>
    </source>
</evidence>
<evidence type="ECO:0000313" key="3">
    <source>
        <dbReference type="Proteomes" id="UP001162156"/>
    </source>
</evidence>
<dbReference type="Proteomes" id="UP001162156">
    <property type="component" value="Unassembled WGS sequence"/>
</dbReference>
<proteinExistence type="predicted"/>
<sequence length="118" mass="13521">MEISKTKNVPTALRNVIAKNILRARTSVTKAIRHRKEEDVDESQKIKNLKSDILNSISHIFGEHKNCSTLAYFCQKTVPDVINYMPDLRSFGLEEKIMNAVRYLASHSKSFIMDVIII</sequence>
<accession>A0AAV8WSX6</accession>
<dbReference type="AlphaFoldDB" id="A0AAV8WSX6"/>
<reference evidence="2" key="1">
    <citation type="journal article" date="2023" name="Insect Mol. Biol.">
        <title>Genome sequencing provides insights into the evolution of gene families encoding plant cell wall-degrading enzymes in longhorned beetles.</title>
        <authorList>
            <person name="Shin N.R."/>
            <person name="Okamura Y."/>
            <person name="Kirsch R."/>
            <person name="Pauchet Y."/>
        </authorList>
    </citation>
    <scope>NUCLEOTIDE SEQUENCE</scope>
    <source>
        <strain evidence="2">RBIC_L_NR</strain>
    </source>
</reference>
<protein>
    <recommendedName>
        <fullName evidence="1">Mutator-like transposase domain-containing protein</fullName>
    </recommendedName>
</protein>
<dbReference type="InterPro" id="IPR049012">
    <property type="entry name" value="Mutator_transp_dom"/>
</dbReference>
<feature type="domain" description="Mutator-like transposase" evidence="1">
    <location>
        <begin position="6"/>
        <end position="74"/>
    </location>
</feature>
<organism evidence="2 3">
    <name type="scientific">Rhamnusium bicolor</name>
    <dbReference type="NCBI Taxonomy" id="1586634"/>
    <lineage>
        <taxon>Eukaryota</taxon>
        <taxon>Metazoa</taxon>
        <taxon>Ecdysozoa</taxon>
        <taxon>Arthropoda</taxon>
        <taxon>Hexapoda</taxon>
        <taxon>Insecta</taxon>
        <taxon>Pterygota</taxon>
        <taxon>Neoptera</taxon>
        <taxon>Endopterygota</taxon>
        <taxon>Coleoptera</taxon>
        <taxon>Polyphaga</taxon>
        <taxon>Cucujiformia</taxon>
        <taxon>Chrysomeloidea</taxon>
        <taxon>Cerambycidae</taxon>
        <taxon>Lepturinae</taxon>
        <taxon>Rhagiini</taxon>
        <taxon>Rhamnusium</taxon>
    </lineage>
</organism>
<evidence type="ECO:0000259" key="1">
    <source>
        <dbReference type="Pfam" id="PF20700"/>
    </source>
</evidence>
<dbReference type="EMBL" id="JANEYF010004967">
    <property type="protein sequence ID" value="KAJ8929551.1"/>
    <property type="molecule type" value="Genomic_DNA"/>
</dbReference>
<name>A0AAV8WSX6_9CUCU</name>
<keyword evidence="3" id="KW-1185">Reference proteome</keyword>
<gene>
    <name evidence="2" type="ORF">NQ314_017750</name>
</gene>
<comment type="caution">
    <text evidence="2">The sequence shown here is derived from an EMBL/GenBank/DDBJ whole genome shotgun (WGS) entry which is preliminary data.</text>
</comment>
<dbReference type="Pfam" id="PF20700">
    <property type="entry name" value="Mutator"/>
    <property type="match status" value="1"/>
</dbReference>